<evidence type="ECO:0000256" key="2">
    <source>
        <dbReference type="ARBA" id="ARBA00022670"/>
    </source>
</evidence>
<keyword evidence="5" id="KW-0315">Glutamine amidotransferase</keyword>
<dbReference type="EMBL" id="CP076643">
    <property type="protein sequence ID" value="QXO18542.1"/>
    <property type="molecule type" value="Genomic_DNA"/>
</dbReference>
<dbReference type="Pfam" id="PF03575">
    <property type="entry name" value="Peptidase_S51"/>
    <property type="match status" value="1"/>
</dbReference>
<evidence type="ECO:0000313" key="5">
    <source>
        <dbReference type="EMBL" id="QXO18542.1"/>
    </source>
</evidence>
<organism evidence="5 6">
    <name type="scientific">Vibrio ostreae</name>
    <dbReference type="NCBI Taxonomy" id="2841925"/>
    <lineage>
        <taxon>Bacteria</taxon>
        <taxon>Pseudomonadati</taxon>
        <taxon>Pseudomonadota</taxon>
        <taxon>Gammaproteobacteria</taxon>
        <taxon>Vibrionales</taxon>
        <taxon>Vibrionaceae</taxon>
        <taxon>Vibrio</taxon>
    </lineage>
</organism>
<keyword evidence="3" id="KW-0378">Hydrolase</keyword>
<sequence length="206" mass="23047">MKKMFLTSSFVDVADLFVEFAEEKCTGKTVTFIPTASLVEDITFYVDAGKKALEERGLIVDELEISTATKETIDSTLQKNDYIYVTGGNTFYLLQELKRTGADKIISEQVNSGKMYIGESAGSIVLSRNIEYVKDMDDFTAAPNIGTFSSLGMIDFYPVPHHTNFPFKESVEKIISSYEEEIDLCPISNTQAIVIHDNQFEVWGLS</sequence>
<comment type="similarity">
    <text evidence="1">Belongs to the peptidase S51 family.</text>
</comment>
<dbReference type="PANTHER" id="PTHR20842">
    <property type="entry name" value="PROTEASE S51 ALPHA-ASPARTYL DIPEPTIDASE"/>
    <property type="match status" value="1"/>
</dbReference>
<dbReference type="InterPro" id="IPR005320">
    <property type="entry name" value="Peptidase_S51"/>
</dbReference>
<dbReference type="FunFam" id="3.40.50.880:FF:000094">
    <property type="entry name" value="Uncharacterized peptidase Lmo0363"/>
    <property type="match status" value="1"/>
</dbReference>
<dbReference type="Proteomes" id="UP000694232">
    <property type="component" value="Chromosome 1"/>
</dbReference>
<evidence type="ECO:0000313" key="6">
    <source>
        <dbReference type="Proteomes" id="UP000694232"/>
    </source>
</evidence>
<dbReference type="GO" id="GO:0006508">
    <property type="term" value="P:proteolysis"/>
    <property type="evidence" value="ECO:0007669"/>
    <property type="project" value="UniProtKB-KW"/>
</dbReference>
<dbReference type="RefSeq" id="WP_218562995.1">
    <property type="nucleotide sequence ID" value="NZ_CP076643.1"/>
</dbReference>
<dbReference type="KEGG" id="vos:KNV97_09850"/>
<dbReference type="AlphaFoldDB" id="A0A975YP82"/>
<name>A0A975YP82_9VIBR</name>
<keyword evidence="4" id="KW-0720">Serine protease</keyword>
<evidence type="ECO:0000256" key="3">
    <source>
        <dbReference type="ARBA" id="ARBA00022801"/>
    </source>
</evidence>
<evidence type="ECO:0000256" key="4">
    <source>
        <dbReference type="ARBA" id="ARBA00022825"/>
    </source>
</evidence>
<dbReference type="PANTHER" id="PTHR20842:SF0">
    <property type="entry name" value="ALPHA-ASPARTYL DIPEPTIDASE"/>
    <property type="match status" value="1"/>
</dbReference>
<evidence type="ECO:0000256" key="1">
    <source>
        <dbReference type="ARBA" id="ARBA00006534"/>
    </source>
</evidence>
<gene>
    <name evidence="5" type="ORF">KNV97_09850</name>
</gene>
<reference evidence="5" key="1">
    <citation type="submission" date="2021-06" db="EMBL/GenBank/DDBJ databases">
        <title>Vibrio nov. sp., novel gut bacterium isolated from Yellow Sea oyster.</title>
        <authorList>
            <person name="Muhammad N."/>
            <person name="Nguyen T.H."/>
            <person name="Lee Y.-J."/>
            <person name="Ko J."/>
            <person name="Kim S.-G."/>
        </authorList>
    </citation>
    <scope>NUCLEOTIDE SEQUENCE</scope>
    <source>
        <strain evidence="5">OG9-811</strain>
    </source>
</reference>
<keyword evidence="2" id="KW-0645">Protease</keyword>
<protein>
    <submittedName>
        <fullName evidence="5">Type 1 glutamine amidotransferase-like domain-containing protein</fullName>
    </submittedName>
</protein>
<accession>A0A975YP82</accession>
<keyword evidence="6" id="KW-1185">Reference proteome</keyword>
<dbReference type="GO" id="GO:0008236">
    <property type="term" value="F:serine-type peptidase activity"/>
    <property type="evidence" value="ECO:0007669"/>
    <property type="project" value="UniProtKB-KW"/>
</dbReference>
<proteinExistence type="inferred from homology"/>